<proteinExistence type="predicted"/>
<dbReference type="Proteomes" id="UP001367508">
    <property type="component" value="Unassembled WGS sequence"/>
</dbReference>
<accession>A0AAN9N1J4</accession>
<protein>
    <submittedName>
        <fullName evidence="1">Uncharacterized protein</fullName>
    </submittedName>
</protein>
<gene>
    <name evidence="1" type="ORF">VNO77_04382</name>
</gene>
<name>A0AAN9N1J4_CANGL</name>
<comment type="caution">
    <text evidence="1">The sequence shown here is derived from an EMBL/GenBank/DDBJ whole genome shotgun (WGS) entry which is preliminary data.</text>
</comment>
<sequence>MTDPIHLRHLETERSSLLRFVQTLTYILQPRWTSLEEEGSAAEPIDIHQFSWQALGIVQLISLACVEGGVPAYIIWRHITTQRRDQSVGIESRAYIPVYRFWPLSWASFWPQYAAWRSSQYRTALCGLQAKRLISPNLPYMHKTRTGEKESTLTVLTYPASHFVIHFTFVLIMECKNIDGAKIRGLNHDLVSTEASIKIRYPFLYTTCIGYADSRE</sequence>
<organism evidence="1 2">
    <name type="scientific">Canavalia gladiata</name>
    <name type="common">Sword bean</name>
    <name type="synonym">Dolichos gladiatus</name>
    <dbReference type="NCBI Taxonomy" id="3824"/>
    <lineage>
        <taxon>Eukaryota</taxon>
        <taxon>Viridiplantae</taxon>
        <taxon>Streptophyta</taxon>
        <taxon>Embryophyta</taxon>
        <taxon>Tracheophyta</taxon>
        <taxon>Spermatophyta</taxon>
        <taxon>Magnoliopsida</taxon>
        <taxon>eudicotyledons</taxon>
        <taxon>Gunneridae</taxon>
        <taxon>Pentapetalae</taxon>
        <taxon>rosids</taxon>
        <taxon>fabids</taxon>
        <taxon>Fabales</taxon>
        <taxon>Fabaceae</taxon>
        <taxon>Papilionoideae</taxon>
        <taxon>50 kb inversion clade</taxon>
        <taxon>NPAAA clade</taxon>
        <taxon>indigoferoid/millettioid clade</taxon>
        <taxon>Phaseoleae</taxon>
        <taxon>Canavalia</taxon>
    </lineage>
</organism>
<keyword evidence="2" id="KW-1185">Reference proteome</keyword>
<dbReference type="AlphaFoldDB" id="A0AAN9N1J4"/>
<reference evidence="1 2" key="1">
    <citation type="submission" date="2024-01" db="EMBL/GenBank/DDBJ databases">
        <title>The genomes of 5 underutilized Papilionoideae crops provide insights into root nodulation and disease resistanc.</title>
        <authorList>
            <person name="Jiang F."/>
        </authorList>
    </citation>
    <scope>NUCLEOTIDE SEQUENCE [LARGE SCALE GENOMIC DNA]</scope>
    <source>
        <strain evidence="1">LVBAO_FW01</strain>
        <tissue evidence="1">Leaves</tissue>
    </source>
</reference>
<dbReference type="EMBL" id="JAYMYQ010000001">
    <property type="protein sequence ID" value="KAK7362272.1"/>
    <property type="molecule type" value="Genomic_DNA"/>
</dbReference>
<evidence type="ECO:0000313" key="2">
    <source>
        <dbReference type="Proteomes" id="UP001367508"/>
    </source>
</evidence>
<evidence type="ECO:0000313" key="1">
    <source>
        <dbReference type="EMBL" id="KAK7362272.1"/>
    </source>
</evidence>